<evidence type="ECO:0000313" key="2">
    <source>
        <dbReference type="Proteomes" id="UP001500280"/>
    </source>
</evidence>
<comment type="caution">
    <text evidence="1">The sequence shown here is derived from an EMBL/GenBank/DDBJ whole genome shotgun (WGS) entry which is preliminary data.</text>
</comment>
<dbReference type="RefSeq" id="WP_344159041.1">
    <property type="nucleotide sequence ID" value="NZ_BAAANF010000019.1"/>
</dbReference>
<dbReference type="Proteomes" id="UP001500280">
    <property type="component" value="Unassembled WGS sequence"/>
</dbReference>
<proteinExistence type="predicted"/>
<evidence type="ECO:0000313" key="1">
    <source>
        <dbReference type="EMBL" id="GAA1704151.1"/>
    </source>
</evidence>
<dbReference type="Pfam" id="PF19749">
    <property type="entry name" value="DUF6236"/>
    <property type="match status" value="1"/>
</dbReference>
<protein>
    <recommendedName>
        <fullName evidence="3">DUF2236 domain-containing protein</fullName>
    </recommendedName>
</protein>
<dbReference type="EMBL" id="BAAANF010000019">
    <property type="protein sequence ID" value="GAA1704151.1"/>
    <property type="molecule type" value="Genomic_DNA"/>
</dbReference>
<keyword evidence="2" id="KW-1185">Reference proteome</keyword>
<accession>A0ABN2IG18</accession>
<name>A0ABN2IG18_9ACTN</name>
<sequence>MHQIALYHPNIQFPSDAWIKTAALYWTKVGRIVPEEYPLRDSDVVCALRDGLDFVLDVDPYWVGVRSRAACDVFQHFVQRYFRVLDCYRVEMAPNHLARSFRAVAGPPYLTVASSGDVSSSDYSSGDFVRTSKVSPKLVNVLTRHGLARMDGHGLWMHQSLARVYMSALAEDVAAANQLQPVTDDAEAFAVAAGWTHQRMMNLLLPEAARKLMGNVETFEQRSLRLPVPVGLVAVRAVVPRDLERIPASRIIEIRKEFGPQFLAFRRLADSVAADLEEMLASVQDPKVFRAYVEQEANDRLVGPAKVLRADLRRMHVKTAMATMTFKYELPTLAGVVAGGLLAKEPLLAGGAAVAAGLVGIAQGARQASSERRSDSPVGYLTLLGDKLKPQPAVHRLMHNLRRLNRPL</sequence>
<organism evidence="1 2">
    <name type="scientific">Kribbella yunnanensis</name>
    <dbReference type="NCBI Taxonomy" id="190194"/>
    <lineage>
        <taxon>Bacteria</taxon>
        <taxon>Bacillati</taxon>
        <taxon>Actinomycetota</taxon>
        <taxon>Actinomycetes</taxon>
        <taxon>Propionibacteriales</taxon>
        <taxon>Kribbellaceae</taxon>
        <taxon>Kribbella</taxon>
    </lineage>
</organism>
<dbReference type="InterPro" id="IPR046203">
    <property type="entry name" value="DUF6236"/>
</dbReference>
<reference evidence="1 2" key="1">
    <citation type="journal article" date="2019" name="Int. J. Syst. Evol. Microbiol.">
        <title>The Global Catalogue of Microorganisms (GCM) 10K type strain sequencing project: providing services to taxonomists for standard genome sequencing and annotation.</title>
        <authorList>
            <consortium name="The Broad Institute Genomics Platform"/>
            <consortium name="The Broad Institute Genome Sequencing Center for Infectious Disease"/>
            <person name="Wu L."/>
            <person name="Ma J."/>
        </authorList>
    </citation>
    <scope>NUCLEOTIDE SEQUENCE [LARGE SCALE GENOMIC DNA]</scope>
    <source>
        <strain evidence="1 2">JCM 14307</strain>
    </source>
</reference>
<evidence type="ECO:0008006" key="3">
    <source>
        <dbReference type="Google" id="ProtNLM"/>
    </source>
</evidence>
<gene>
    <name evidence="1" type="ORF">GCM10009745_59580</name>
</gene>